<reference evidence="1 2" key="1">
    <citation type="submission" date="2020-12" db="EMBL/GenBank/DDBJ databases">
        <title>HMF7856_wgs.fasta genome submission.</title>
        <authorList>
            <person name="Kang H."/>
            <person name="Kim H."/>
            <person name="Joh K."/>
        </authorList>
    </citation>
    <scope>NUCLEOTIDE SEQUENCE [LARGE SCALE GENOMIC DNA]</scope>
    <source>
        <strain evidence="1 2">HMF7856</strain>
    </source>
</reference>
<accession>A0A6I4HW38</accession>
<organism evidence="1 2">
    <name type="scientific">Mucilaginibacter ginkgonis</name>
    <dbReference type="NCBI Taxonomy" id="2682091"/>
    <lineage>
        <taxon>Bacteria</taxon>
        <taxon>Pseudomonadati</taxon>
        <taxon>Bacteroidota</taxon>
        <taxon>Sphingobacteriia</taxon>
        <taxon>Sphingobacteriales</taxon>
        <taxon>Sphingobacteriaceae</taxon>
        <taxon>Mucilaginibacter</taxon>
    </lineage>
</organism>
<dbReference type="AlphaFoldDB" id="A0A6I4HW38"/>
<protein>
    <submittedName>
        <fullName evidence="1">Uncharacterized protein</fullName>
    </submittedName>
</protein>
<sequence>MVRPTVTVYTASSVNIDCFDFLNKTIGAAGYKVVPLYLISEYDYRKLAKTRGIKKI</sequence>
<dbReference type="EMBL" id="CP066775">
    <property type="protein sequence ID" value="QQL50210.1"/>
    <property type="molecule type" value="Genomic_DNA"/>
</dbReference>
<dbReference type="RefSeq" id="WP_157522777.1">
    <property type="nucleotide sequence ID" value="NZ_CP066775.1"/>
</dbReference>
<dbReference type="Proteomes" id="UP000429232">
    <property type="component" value="Chromosome"/>
</dbReference>
<evidence type="ECO:0000313" key="1">
    <source>
        <dbReference type="EMBL" id="QQL50210.1"/>
    </source>
</evidence>
<evidence type="ECO:0000313" key="2">
    <source>
        <dbReference type="Proteomes" id="UP000429232"/>
    </source>
</evidence>
<gene>
    <name evidence="1" type="ORF">GO620_001790</name>
</gene>
<dbReference type="KEGG" id="mgik:GO620_001790"/>
<proteinExistence type="predicted"/>
<keyword evidence="2" id="KW-1185">Reference proteome</keyword>
<name>A0A6I4HW38_9SPHI</name>